<protein>
    <submittedName>
        <fullName evidence="1">Uncharacterized protein</fullName>
    </submittedName>
</protein>
<dbReference type="EMBL" id="CP006905">
    <property type="protein sequence ID" value="AIY83331.1"/>
    <property type="molecule type" value="Genomic_DNA"/>
</dbReference>
<dbReference type="HOGENOM" id="CLU_1515323_0_0_9"/>
<organism evidence="1 2">
    <name type="scientific">Clostridium baratii str. Sullivan</name>
    <dbReference type="NCBI Taxonomy" id="1415775"/>
    <lineage>
        <taxon>Bacteria</taxon>
        <taxon>Bacillati</taxon>
        <taxon>Bacillota</taxon>
        <taxon>Clostridia</taxon>
        <taxon>Eubacteriales</taxon>
        <taxon>Clostridiaceae</taxon>
        <taxon>Clostridium</taxon>
    </lineage>
</organism>
<name>A0A0A7FX09_9CLOT</name>
<reference evidence="1 2" key="1">
    <citation type="journal article" date="2015" name="Infect. Genet. Evol.">
        <title>Genomic sequences of six botulinum neurotoxin-producing strains representing three clostridial species illustrate the mobility and diversity of botulinum neurotoxin genes.</title>
        <authorList>
            <person name="Smith T.J."/>
            <person name="Hill K.K."/>
            <person name="Xie G."/>
            <person name="Foley B.T."/>
            <person name="Williamson C.H."/>
            <person name="Foster J.T."/>
            <person name="Johnson S.L."/>
            <person name="Chertkov O."/>
            <person name="Teshima H."/>
            <person name="Gibbons H.S."/>
            <person name="Johnsky L.A."/>
            <person name="Karavis M.A."/>
            <person name="Smith L.A."/>
        </authorList>
    </citation>
    <scope>NUCLEOTIDE SEQUENCE [LARGE SCALE GENOMIC DNA]</scope>
    <source>
        <strain evidence="1">Sullivan</strain>
    </source>
</reference>
<dbReference type="AlphaFoldDB" id="A0A0A7FX09"/>
<dbReference type="KEGG" id="cbv:U729_691"/>
<sequence length="177" mass="20532">MTNILDINTKPKYFKVNPIYLGIDYESGILTLKELFDLNIDCLLTFKILSEEDKLSKNLSDSSLYIECSFNGKSVYREVNDNIIDLLNDLLLECCGYAKLYPKWIPKFYIEEFFNIEEKDDVSVTFIDSQSGSRTARVLIPTDWIYKLGITKDADKKERKVKPRFDGTKITILKSIK</sequence>
<dbReference type="Proteomes" id="UP000030635">
    <property type="component" value="Chromosome"/>
</dbReference>
<keyword evidence="2" id="KW-1185">Reference proteome</keyword>
<evidence type="ECO:0000313" key="1">
    <source>
        <dbReference type="EMBL" id="AIY83331.1"/>
    </source>
</evidence>
<gene>
    <name evidence="1" type="ORF">U729_691</name>
</gene>
<accession>A0A0A7FX09</accession>
<dbReference type="RefSeq" id="WP_039311650.1">
    <property type="nucleotide sequence ID" value="NZ_CP006905.1"/>
</dbReference>
<proteinExistence type="predicted"/>
<evidence type="ECO:0000313" key="2">
    <source>
        <dbReference type="Proteomes" id="UP000030635"/>
    </source>
</evidence>